<dbReference type="GO" id="GO:0055085">
    <property type="term" value="P:transmembrane transport"/>
    <property type="evidence" value="ECO:0007669"/>
    <property type="project" value="TreeGrafter"/>
</dbReference>
<keyword evidence="4" id="KW-1003">Cell membrane</keyword>
<feature type="transmembrane region" description="Helical" evidence="8">
    <location>
        <begin position="244"/>
        <end position="261"/>
    </location>
</feature>
<accession>A0AAX2ZJ11</accession>
<organism evidence="9 10">
    <name type="scientific">Terrisporobacter hibernicus</name>
    <dbReference type="NCBI Taxonomy" id="2813371"/>
    <lineage>
        <taxon>Bacteria</taxon>
        <taxon>Bacillati</taxon>
        <taxon>Bacillota</taxon>
        <taxon>Clostridia</taxon>
        <taxon>Peptostreptococcales</taxon>
        <taxon>Peptostreptococcaceae</taxon>
        <taxon>Terrisporobacter</taxon>
    </lineage>
</organism>
<dbReference type="KEGG" id="tem:JW646_02590"/>
<evidence type="ECO:0000313" key="9">
    <source>
        <dbReference type="EMBL" id="UEL48360.1"/>
    </source>
</evidence>
<proteinExistence type="inferred from homology"/>
<dbReference type="InterPro" id="IPR002549">
    <property type="entry name" value="AI-2E-like"/>
</dbReference>
<evidence type="ECO:0000256" key="1">
    <source>
        <dbReference type="ARBA" id="ARBA00004651"/>
    </source>
</evidence>
<keyword evidence="10" id="KW-1185">Reference proteome</keyword>
<keyword evidence="5 8" id="KW-0812">Transmembrane</keyword>
<evidence type="ECO:0000256" key="4">
    <source>
        <dbReference type="ARBA" id="ARBA00022475"/>
    </source>
</evidence>
<evidence type="ECO:0000256" key="8">
    <source>
        <dbReference type="SAM" id="Phobius"/>
    </source>
</evidence>
<protein>
    <submittedName>
        <fullName evidence="9">AI-2E family transporter</fullName>
    </submittedName>
</protein>
<dbReference type="PANTHER" id="PTHR21716">
    <property type="entry name" value="TRANSMEMBRANE PROTEIN"/>
    <property type="match status" value="1"/>
</dbReference>
<evidence type="ECO:0000256" key="7">
    <source>
        <dbReference type="ARBA" id="ARBA00023136"/>
    </source>
</evidence>
<dbReference type="AlphaFoldDB" id="A0AAX2ZJ11"/>
<evidence type="ECO:0000256" key="3">
    <source>
        <dbReference type="ARBA" id="ARBA00022448"/>
    </source>
</evidence>
<evidence type="ECO:0000313" key="10">
    <source>
        <dbReference type="Proteomes" id="UP001198983"/>
    </source>
</evidence>
<keyword evidence="3" id="KW-0813">Transport</keyword>
<dbReference type="Pfam" id="PF01594">
    <property type="entry name" value="AI-2E_transport"/>
    <property type="match status" value="1"/>
</dbReference>
<evidence type="ECO:0000256" key="6">
    <source>
        <dbReference type="ARBA" id="ARBA00022989"/>
    </source>
</evidence>
<keyword evidence="7 8" id="KW-0472">Membrane</keyword>
<feature type="transmembrane region" description="Helical" evidence="8">
    <location>
        <begin position="267"/>
        <end position="286"/>
    </location>
</feature>
<feature type="transmembrane region" description="Helical" evidence="8">
    <location>
        <begin position="42"/>
        <end position="67"/>
    </location>
</feature>
<dbReference type="Proteomes" id="UP001198983">
    <property type="component" value="Chromosome"/>
</dbReference>
<evidence type="ECO:0000256" key="2">
    <source>
        <dbReference type="ARBA" id="ARBA00009773"/>
    </source>
</evidence>
<dbReference type="PANTHER" id="PTHR21716:SF53">
    <property type="entry name" value="PERMEASE PERM-RELATED"/>
    <property type="match status" value="1"/>
</dbReference>
<reference evidence="9 10" key="1">
    <citation type="journal article" date="2023" name="Int. J. Syst. Evol. Microbiol.">
        <title>Terrisporobacter hibernicus sp. nov., isolated from bovine faeces in Northern Ireland.</title>
        <authorList>
            <person name="Mitchell M."/>
            <person name="Nguyen S.V."/>
            <person name="Connor M."/>
            <person name="Fairley D.J."/>
            <person name="Donoghue O."/>
            <person name="Marshall H."/>
            <person name="Koolman L."/>
            <person name="McMullan G."/>
            <person name="Schaffer K.E."/>
            <person name="McGrath J.W."/>
            <person name="Fanning S."/>
        </authorList>
    </citation>
    <scope>NUCLEOTIDE SEQUENCE [LARGE SCALE GENOMIC DNA]</scope>
    <source>
        <strain evidence="9 10">MCA3</strain>
    </source>
</reference>
<feature type="transmembrane region" description="Helical" evidence="8">
    <location>
        <begin position="334"/>
        <end position="367"/>
    </location>
</feature>
<keyword evidence="6 8" id="KW-1133">Transmembrane helix</keyword>
<feature type="transmembrane region" description="Helical" evidence="8">
    <location>
        <begin position="12"/>
        <end position="30"/>
    </location>
</feature>
<comment type="similarity">
    <text evidence="2">Belongs to the autoinducer-2 exporter (AI-2E) (TC 2.A.86) family.</text>
</comment>
<sequence>MKVNWNSKYNTISVYSLIVICCSIIFYFVASQIGSFSEKISIAIGILYPFIIGFAIAYLLNFILDFYEVKMLGKTQWFANLKRGHKRSIGLLLTYLTAAGICYLFIHFIVPQLIESIMGFVNEVPQYVDNVTRLFNNLINETNVSPEYAALIQEQMDKYIQFVMDFAKEIIPIVGNMLKVIASSIWNIVLGIIISVYLLIDKENFFAINRKIICALFSTKTSNRIFELTYRSNETFGKFLSGKIIDSAIIGVLSFVVFSIFKMPYTLLISVIIGVTNIIPFFGPFIGAIPSFIIILFVSPTKALVFLLLVFIIQQLDGNVIGPKILGDSIGISAFWILFAILVAGKFLGIVGMIIGVPLFAIVYSIIKEDVEYKLKNKELPTETKDYMDRV</sequence>
<gene>
    <name evidence="9" type="ORF">JW646_02590</name>
</gene>
<dbReference type="RefSeq" id="WP_228416480.1">
    <property type="nucleotide sequence ID" value="NZ_CP081135.1"/>
</dbReference>
<name>A0AAX2ZJ11_9FIRM</name>
<feature type="transmembrane region" description="Helical" evidence="8">
    <location>
        <begin position="88"/>
        <end position="110"/>
    </location>
</feature>
<feature type="transmembrane region" description="Helical" evidence="8">
    <location>
        <begin position="180"/>
        <end position="200"/>
    </location>
</feature>
<feature type="transmembrane region" description="Helical" evidence="8">
    <location>
        <begin position="293"/>
        <end position="314"/>
    </location>
</feature>
<evidence type="ECO:0000256" key="5">
    <source>
        <dbReference type="ARBA" id="ARBA00022692"/>
    </source>
</evidence>
<comment type="subcellular location">
    <subcellularLocation>
        <location evidence="1">Cell membrane</location>
        <topology evidence="1">Multi-pass membrane protein</topology>
    </subcellularLocation>
</comment>
<dbReference type="GO" id="GO:0005886">
    <property type="term" value="C:plasma membrane"/>
    <property type="evidence" value="ECO:0007669"/>
    <property type="project" value="UniProtKB-SubCell"/>
</dbReference>
<dbReference type="EMBL" id="CP081135">
    <property type="protein sequence ID" value="UEL48360.1"/>
    <property type="molecule type" value="Genomic_DNA"/>
</dbReference>